<protein>
    <submittedName>
        <fullName evidence="2">Vacuolar protein-sorting-associated protein 25</fullName>
    </submittedName>
</protein>
<evidence type="ECO:0000313" key="2">
    <source>
        <dbReference type="WBParaSite" id="RSKR_0000445400.1"/>
    </source>
</evidence>
<organism evidence="1 2">
    <name type="scientific">Rhabditophanes sp. KR3021</name>
    <dbReference type="NCBI Taxonomy" id="114890"/>
    <lineage>
        <taxon>Eukaryota</taxon>
        <taxon>Metazoa</taxon>
        <taxon>Ecdysozoa</taxon>
        <taxon>Nematoda</taxon>
        <taxon>Chromadorea</taxon>
        <taxon>Rhabditida</taxon>
        <taxon>Tylenchina</taxon>
        <taxon>Panagrolaimomorpha</taxon>
        <taxon>Strongyloidoidea</taxon>
        <taxon>Alloionematidae</taxon>
        <taxon>Rhabditophanes</taxon>
    </lineage>
</organism>
<reference evidence="2" key="1">
    <citation type="submission" date="2016-11" db="UniProtKB">
        <authorList>
            <consortium name="WormBaseParasite"/>
        </authorList>
    </citation>
    <scope>IDENTIFICATION</scope>
    <source>
        <strain evidence="2">KR3021</strain>
    </source>
</reference>
<dbReference type="Proteomes" id="UP000095286">
    <property type="component" value="Unplaced"/>
</dbReference>
<sequence length="176" mass="20440">MTFSWPWHYDFPPFFTIQPNSATREKQLEAWGRLVIDFCNHISLYTVDLNELSSSELFHNQKLNRRLDLDGIKVVFEHLESTGHIEWTDTKKSRCNVYWRTPTEWGQLIYEWATQNGLLNSPCTLFELTQGDDTTKESFYGLNKDILIKSLTTLEGRRKAVLMNIGTGSEGVKFLA</sequence>
<accession>A0AC35TU30</accession>
<dbReference type="WBParaSite" id="RSKR_0000445400.1">
    <property type="protein sequence ID" value="RSKR_0000445400.1"/>
    <property type="gene ID" value="RSKR_0000445400"/>
</dbReference>
<evidence type="ECO:0000313" key="1">
    <source>
        <dbReference type="Proteomes" id="UP000095286"/>
    </source>
</evidence>
<name>A0AC35TU30_9BILA</name>
<proteinExistence type="predicted"/>